<dbReference type="PANTHER" id="PTHR43722">
    <property type="entry name" value="PROLINE IMINOPEPTIDASE"/>
    <property type="match status" value="1"/>
</dbReference>
<evidence type="ECO:0000256" key="13">
    <source>
        <dbReference type="RuleBase" id="RU003421"/>
    </source>
</evidence>
<dbReference type="SUPFAM" id="SSF53474">
    <property type="entry name" value="alpha/beta-Hydrolases"/>
    <property type="match status" value="1"/>
</dbReference>
<dbReference type="InterPro" id="IPR000073">
    <property type="entry name" value="AB_hydrolase_1"/>
</dbReference>
<dbReference type="EMBL" id="VHJK01000001">
    <property type="protein sequence ID" value="TRD12570.1"/>
    <property type="molecule type" value="Genomic_DNA"/>
</dbReference>
<dbReference type="EC" id="3.4.11.5" evidence="4 11"/>
<evidence type="ECO:0000256" key="6">
    <source>
        <dbReference type="ARBA" id="ARBA00022438"/>
    </source>
</evidence>
<dbReference type="Proteomes" id="UP000316343">
    <property type="component" value="Unassembled WGS sequence"/>
</dbReference>
<sequence length="325" mass="36333">MPHGNTLSYERTLYPEIEPYETGMLDVGEGHSLYYERVGTPGAKPAVFLHGGPGGGMAPSHRRQWDPALYDVLLFDQRGCGQSQPIAAIDHNDTWRVVADVERLREMCGHDAWQVFGGSWGATLALAYAQKHPERTTELILRGVFLARQKEKNWLYSYGASEIMAEQWDRFTGLIPENERGDLVKAYHSRLISDDEETRLSAAREWSLWEGTVATLLPSEGLLEEFADPSKAVPFARICARFFLEDFFLEEGQLLRDIASIKDISGIIVQGRHDICTPPTSAWELKKAWPEAELWIVDDAGHSASEPGIIDGLVRATDQFAGKSS</sequence>
<dbReference type="RefSeq" id="WP_142788842.1">
    <property type="nucleotide sequence ID" value="NZ_VHJK01000001.1"/>
</dbReference>
<dbReference type="OrthoDB" id="9796770at2"/>
<protein>
    <recommendedName>
        <fullName evidence="5 11">Proline iminopeptidase</fullName>
        <shortName evidence="11">PIP</shortName>
        <ecNumber evidence="4 11">3.4.11.5</ecNumber>
    </recommendedName>
    <alternativeName>
        <fullName evidence="10 11">Prolyl aminopeptidase</fullName>
    </alternativeName>
</protein>
<evidence type="ECO:0000256" key="2">
    <source>
        <dbReference type="ARBA" id="ARBA00004496"/>
    </source>
</evidence>
<dbReference type="GO" id="GO:0004177">
    <property type="term" value="F:aminopeptidase activity"/>
    <property type="evidence" value="ECO:0007669"/>
    <property type="project" value="UniProtKB-UniRule"/>
</dbReference>
<comment type="similarity">
    <text evidence="3 11 13">Belongs to the peptidase S33 family.</text>
</comment>
<evidence type="ECO:0000256" key="5">
    <source>
        <dbReference type="ARBA" id="ARBA00021843"/>
    </source>
</evidence>
<evidence type="ECO:0000256" key="3">
    <source>
        <dbReference type="ARBA" id="ARBA00010088"/>
    </source>
</evidence>
<dbReference type="PRINTS" id="PR00793">
    <property type="entry name" value="PROAMNOPTASE"/>
</dbReference>
<keyword evidence="16" id="KW-1185">Reference proteome</keyword>
<evidence type="ECO:0000256" key="4">
    <source>
        <dbReference type="ARBA" id="ARBA00012568"/>
    </source>
</evidence>
<gene>
    <name evidence="15" type="primary">pip</name>
    <name evidence="15" type="ORF">FGU71_12310</name>
</gene>
<comment type="catalytic activity">
    <reaction evidence="1 11 13">
        <text>Release of N-terminal proline from a peptide.</text>
        <dbReference type="EC" id="3.4.11.5"/>
    </reaction>
</comment>
<dbReference type="NCBIfam" id="TIGR01249">
    <property type="entry name" value="pro_imino_pep_1"/>
    <property type="match status" value="1"/>
</dbReference>
<evidence type="ECO:0000256" key="10">
    <source>
        <dbReference type="ARBA" id="ARBA00029605"/>
    </source>
</evidence>
<proteinExistence type="inferred from homology"/>
<dbReference type="GO" id="GO:0006508">
    <property type="term" value="P:proteolysis"/>
    <property type="evidence" value="ECO:0007669"/>
    <property type="project" value="UniProtKB-KW"/>
</dbReference>
<evidence type="ECO:0000259" key="14">
    <source>
        <dbReference type="Pfam" id="PF00561"/>
    </source>
</evidence>
<evidence type="ECO:0000313" key="16">
    <source>
        <dbReference type="Proteomes" id="UP000316343"/>
    </source>
</evidence>
<keyword evidence="6 11" id="KW-0031">Aminopeptidase</keyword>
<dbReference type="GO" id="GO:0005737">
    <property type="term" value="C:cytoplasm"/>
    <property type="evidence" value="ECO:0007669"/>
    <property type="project" value="UniProtKB-SubCell"/>
</dbReference>
<evidence type="ECO:0000256" key="11">
    <source>
        <dbReference type="PIRNR" id="PIRNR006431"/>
    </source>
</evidence>
<feature type="active site" description="Nucleophile" evidence="12">
    <location>
        <position position="119"/>
    </location>
</feature>
<evidence type="ECO:0000256" key="8">
    <source>
        <dbReference type="ARBA" id="ARBA00022670"/>
    </source>
</evidence>
<reference evidence="15 16" key="1">
    <citation type="submission" date="2019-06" db="EMBL/GenBank/DDBJ databases">
        <title>Erythrobacter insulae sp. nov., isolated from a tidal flat.</title>
        <authorList>
            <person name="Yoon J.-H."/>
        </authorList>
    </citation>
    <scope>NUCLEOTIDE SEQUENCE [LARGE SCALE GENOMIC DNA]</scope>
    <source>
        <strain evidence="15 16">JBTF-M21</strain>
    </source>
</reference>
<comment type="subcellular location">
    <subcellularLocation>
        <location evidence="2 11">Cytoplasm</location>
    </subcellularLocation>
</comment>
<dbReference type="InterPro" id="IPR002410">
    <property type="entry name" value="Peptidase_S33"/>
</dbReference>
<dbReference type="InterPro" id="IPR029058">
    <property type="entry name" value="AB_hydrolase_fold"/>
</dbReference>
<dbReference type="Pfam" id="PF00561">
    <property type="entry name" value="Abhydrolase_1"/>
    <property type="match status" value="1"/>
</dbReference>
<feature type="domain" description="AB hydrolase-1" evidence="14">
    <location>
        <begin position="47"/>
        <end position="305"/>
    </location>
</feature>
<accession>A0A547PEJ4</accession>
<dbReference type="InterPro" id="IPR005944">
    <property type="entry name" value="Pro_iminopeptidase"/>
</dbReference>
<dbReference type="Gene3D" id="3.40.50.1820">
    <property type="entry name" value="alpha/beta hydrolase"/>
    <property type="match status" value="1"/>
</dbReference>
<dbReference type="PRINTS" id="PR00111">
    <property type="entry name" value="ABHYDROLASE"/>
</dbReference>
<keyword evidence="7 11" id="KW-0963">Cytoplasm</keyword>
<evidence type="ECO:0000256" key="1">
    <source>
        <dbReference type="ARBA" id="ARBA00001585"/>
    </source>
</evidence>
<dbReference type="PIRSF" id="PIRSF006431">
    <property type="entry name" value="Pept_S33"/>
    <property type="match status" value="1"/>
</dbReference>
<evidence type="ECO:0000256" key="12">
    <source>
        <dbReference type="PIRSR" id="PIRSR006431-1"/>
    </source>
</evidence>
<evidence type="ECO:0000313" key="15">
    <source>
        <dbReference type="EMBL" id="TRD12570.1"/>
    </source>
</evidence>
<keyword evidence="8 11" id="KW-0645">Protease</keyword>
<dbReference type="PANTHER" id="PTHR43722:SF1">
    <property type="entry name" value="PROLINE IMINOPEPTIDASE"/>
    <property type="match status" value="1"/>
</dbReference>
<name>A0A547PEJ4_9SPHN</name>
<dbReference type="AlphaFoldDB" id="A0A547PEJ4"/>
<comment type="caution">
    <text evidence="15">The sequence shown here is derived from an EMBL/GenBank/DDBJ whole genome shotgun (WGS) entry which is preliminary data.</text>
</comment>
<evidence type="ECO:0000256" key="7">
    <source>
        <dbReference type="ARBA" id="ARBA00022490"/>
    </source>
</evidence>
<feature type="active site" description="Proton donor" evidence="12">
    <location>
        <position position="302"/>
    </location>
</feature>
<feature type="active site" evidence="12">
    <location>
        <position position="274"/>
    </location>
</feature>
<evidence type="ECO:0000256" key="9">
    <source>
        <dbReference type="ARBA" id="ARBA00022801"/>
    </source>
</evidence>
<keyword evidence="9 11" id="KW-0378">Hydrolase</keyword>
<organism evidence="15 16">
    <name type="scientific">Erythrobacter insulae</name>
    <dbReference type="NCBI Taxonomy" id="2584124"/>
    <lineage>
        <taxon>Bacteria</taxon>
        <taxon>Pseudomonadati</taxon>
        <taxon>Pseudomonadota</taxon>
        <taxon>Alphaproteobacteria</taxon>
        <taxon>Sphingomonadales</taxon>
        <taxon>Erythrobacteraceae</taxon>
        <taxon>Erythrobacter/Porphyrobacter group</taxon>
        <taxon>Erythrobacter</taxon>
    </lineage>
</organism>